<dbReference type="PANTHER" id="PTHR44846">
    <property type="entry name" value="MANNOSYL-D-GLYCERATE TRANSPORT/METABOLISM SYSTEM REPRESSOR MNGR-RELATED"/>
    <property type="match status" value="1"/>
</dbReference>
<organism evidence="5 6">
    <name type="scientific">Bombilactobacillus bombi</name>
    <dbReference type="NCBI Taxonomy" id="1303590"/>
    <lineage>
        <taxon>Bacteria</taxon>
        <taxon>Bacillati</taxon>
        <taxon>Bacillota</taxon>
        <taxon>Bacilli</taxon>
        <taxon>Lactobacillales</taxon>
        <taxon>Lactobacillaceae</taxon>
        <taxon>Bombilactobacillus</taxon>
    </lineage>
</organism>
<evidence type="ECO:0000256" key="3">
    <source>
        <dbReference type="ARBA" id="ARBA00023163"/>
    </source>
</evidence>
<dbReference type="InterPro" id="IPR028978">
    <property type="entry name" value="Chorismate_lyase_/UTRA_dom_sf"/>
</dbReference>
<dbReference type="EMBL" id="QOCR01000001">
    <property type="protein sequence ID" value="RHW52370.1"/>
    <property type="molecule type" value="Genomic_DNA"/>
</dbReference>
<sequence>MTLFEEIASQLLQKIESGQYTAGSELPNEGQLQRDYEVSRTTVRKAIDLLVGQNKVVRKKGVGLFVAPSLSTQNILEMTGVIKPSIYQNNKQIVKESYLRQAGIYYGKMLNMKPAELIYYISYLVMSPNQIVKEVLLLPLDNFPDFQLSSLKILSVLEIANSGKKHVNDLEQDLRLIRANSELAKQLQINMKEPVFKVSNHYFDENKAPIAIEYKFANNTRYVVDFA</sequence>
<dbReference type="PRINTS" id="PR00035">
    <property type="entry name" value="HTHGNTR"/>
</dbReference>
<dbReference type="PROSITE" id="PS50949">
    <property type="entry name" value="HTH_GNTR"/>
    <property type="match status" value="1"/>
</dbReference>
<name>A0A3R6ZEV7_9LACO</name>
<dbReference type="AlphaFoldDB" id="A0A3R6ZEV7"/>
<keyword evidence="3" id="KW-0804">Transcription</keyword>
<keyword evidence="2" id="KW-0238">DNA-binding</keyword>
<evidence type="ECO:0000313" key="5">
    <source>
        <dbReference type="EMBL" id="RHW52370.1"/>
    </source>
</evidence>
<proteinExistence type="predicted"/>
<dbReference type="Gene3D" id="3.40.1410.10">
    <property type="entry name" value="Chorismate lyase-like"/>
    <property type="match status" value="1"/>
</dbReference>
<keyword evidence="1" id="KW-0805">Transcription regulation</keyword>
<dbReference type="RefSeq" id="WP_118900340.1">
    <property type="nucleotide sequence ID" value="NZ_QOCR01000001.1"/>
</dbReference>
<dbReference type="CDD" id="cd07377">
    <property type="entry name" value="WHTH_GntR"/>
    <property type="match status" value="1"/>
</dbReference>
<dbReference type="Pfam" id="PF00392">
    <property type="entry name" value="GntR"/>
    <property type="match status" value="1"/>
</dbReference>
<feature type="domain" description="HTH gntR-type" evidence="4">
    <location>
        <begin position="1"/>
        <end position="69"/>
    </location>
</feature>
<protein>
    <submittedName>
        <fullName evidence="5">GntR family transcriptional regulator</fullName>
    </submittedName>
</protein>
<dbReference type="PANTHER" id="PTHR44846:SF1">
    <property type="entry name" value="MANNOSYL-D-GLYCERATE TRANSPORT_METABOLISM SYSTEM REPRESSOR MNGR-RELATED"/>
    <property type="match status" value="1"/>
</dbReference>
<dbReference type="InterPro" id="IPR036388">
    <property type="entry name" value="WH-like_DNA-bd_sf"/>
</dbReference>
<gene>
    <name evidence="5" type="ORF">DS831_03335</name>
</gene>
<dbReference type="Pfam" id="PF07702">
    <property type="entry name" value="UTRA"/>
    <property type="match status" value="1"/>
</dbReference>
<dbReference type="InterPro" id="IPR000524">
    <property type="entry name" value="Tscrpt_reg_HTH_GntR"/>
</dbReference>
<dbReference type="InterPro" id="IPR036390">
    <property type="entry name" value="WH_DNA-bd_sf"/>
</dbReference>
<dbReference type="Proteomes" id="UP000284109">
    <property type="component" value="Unassembled WGS sequence"/>
</dbReference>
<dbReference type="GO" id="GO:0003700">
    <property type="term" value="F:DNA-binding transcription factor activity"/>
    <property type="evidence" value="ECO:0007669"/>
    <property type="project" value="InterPro"/>
</dbReference>
<evidence type="ECO:0000313" key="6">
    <source>
        <dbReference type="Proteomes" id="UP000284109"/>
    </source>
</evidence>
<dbReference type="GO" id="GO:0045892">
    <property type="term" value="P:negative regulation of DNA-templated transcription"/>
    <property type="evidence" value="ECO:0007669"/>
    <property type="project" value="TreeGrafter"/>
</dbReference>
<evidence type="ECO:0000256" key="2">
    <source>
        <dbReference type="ARBA" id="ARBA00023125"/>
    </source>
</evidence>
<dbReference type="InterPro" id="IPR050679">
    <property type="entry name" value="Bact_HTH_transcr_reg"/>
</dbReference>
<dbReference type="OrthoDB" id="9816541at2"/>
<reference evidence="5 6" key="1">
    <citation type="submission" date="2018-07" db="EMBL/GenBank/DDBJ databases">
        <title>Genome sequences of six Lactobacillus spp. isolated from bumble bee guts.</title>
        <authorList>
            <person name="Motta E.V.S."/>
            <person name="Moran N.A."/>
        </authorList>
    </citation>
    <scope>NUCLEOTIDE SEQUENCE [LARGE SCALE GENOMIC DNA]</scope>
    <source>
        <strain evidence="5 6">BI-1.1</strain>
    </source>
</reference>
<dbReference type="GO" id="GO:0003677">
    <property type="term" value="F:DNA binding"/>
    <property type="evidence" value="ECO:0007669"/>
    <property type="project" value="UniProtKB-KW"/>
</dbReference>
<evidence type="ECO:0000256" key="1">
    <source>
        <dbReference type="ARBA" id="ARBA00023015"/>
    </source>
</evidence>
<comment type="caution">
    <text evidence="5">The sequence shown here is derived from an EMBL/GenBank/DDBJ whole genome shotgun (WGS) entry which is preliminary data.</text>
</comment>
<keyword evidence="6" id="KW-1185">Reference proteome</keyword>
<dbReference type="InterPro" id="IPR011663">
    <property type="entry name" value="UTRA"/>
</dbReference>
<dbReference type="SMART" id="SM00345">
    <property type="entry name" value="HTH_GNTR"/>
    <property type="match status" value="1"/>
</dbReference>
<evidence type="ECO:0000259" key="4">
    <source>
        <dbReference type="PROSITE" id="PS50949"/>
    </source>
</evidence>
<dbReference type="SUPFAM" id="SSF64288">
    <property type="entry name" value="Chorismate lyase-like"/>
    <property type="match status" value="1"/>
</dbReference>
<dbReference type="SUPFAM" id="SSF46785">
    <property type="entry name" value="Winged helix' DNA-binding domain"/>
    <property type="match status" value="1"/>
</dbReference>
<dbReference type="Gene3D" id="1.10.10.10">
    <property type="entry name" value="Winged helix-like DNA-binding domain superfamily/Winged helix DNA-binding domain"/>
    <property type="match status" value="1"/>
</dbReference>
<accession>A0A3R6ZEV7</accession>